<feature type="transmembrane region" description="Helical" evidence="7">
    <location>
        <begin position="98"/>
        <end position="119"/>
    </location>
</feature>
<evidence type="ECO:0000313" key="9">
    <source>
        <dbReference type="EMBL" id="HJA07143.1"/>
    </source>
</evidence>
<gene>
    <name evidence="9" type="ORF">H9798_08405</name>
</gene>
<feature type="domain" description="Glycine transporter" evidence="8">
    <location>
        <begin position="105"/>
        <end position="180"/>
    </location>
</feature>
<dbReference type="AlphaFoldDB" id="A0A9D2KL63"/>
<evidence type="ECO:0000256" key="6">
    <source>
        <dbReference type="ARBA" id="ARBA00023136"/>
    </source>
</evidence>
<keyword evidence="5 7" id="KW-1133">Transmembrane helix</keyword>
<dbReference type="GO" id="GO:0005886">
    <property type="term" value="C:plasma membrane"/>
    <property type="evidence" value="ECO:0007669"/>
    <property type="project" value="UniProtKB-SubCell"/>
</dbReference>
<evidence type="ECO:0000313" key="10">
    <source>
        <dbReference type="Proteomes" id="UP000824223"/>
    </source>
</evidence>
<evidence type="ECO:0000256" key="5">
    <source>
        <dbReference type="ARBA" id="ARBA00022989"/>
    </source>
</evidence>
<comment type="subcellular location">
    <subcellularLocation>
        <location evidence="1">Cell membrane</location>
        <topology evidence="1">Multi-pass membrane protein</topology>
    </subcellularLocation>
</comment>
<keyword evidence="3" id="KW-1003">Cell membrane</keyword>
<dbReference type="PANTHER" id="PTHR30506">
    <property type="entry name" value="INNER MEMBRANE PROTEIN"/>
    <property type="match status" value="1"/>
</dbReference>
<evidence type="ECO:0000259" key="8">
    <source>
        <dbReference type="Pfam" id="PF03458"/>
    </source>
</evidence>
<proteinExistence type="inferred from homology"/>
<evidence type="ECO:0000256" key="2">
    <source>
        <dbReference type="ARBA" id="ARBA00008193"/>
    </source>
</evidence>
<evidence type="ECO:0000256" key="4">
    <source>
        <dbReference type="ARBA" id="ARBA00022692"/>
    </source>
</evidence>
<keyword evidence="6 7" id="KW-0472">Membrane</keyword>
<evidence type="ECO:0000256" key="3">
    <source>
        <dbReference type="ARBA" id="ARBA00022475"/>
    </source>
</evidence>
<feature type="transmembrane region" description="Helical" evidence="7">
    <location>
        <begin position="160"/>
        <end position="180"/>
    </location>
</feature>
<feature type="transmembrane region" description="Helical" evidence="7">
    <location>
        <begin position="131"/>
        <end position="148"/>
    </location>
</feature>
<dbReference type="Pfam" id="PF03458">
    <property type="entry name" value="Gly_transporter"/>
    <property type="match status" value="2"/>
</dbReference>
<keyword evidence="4 7" id="KW-0812">Transmembrane</keyword>
<evidence type="ECO:0000256" key="1">
    <source>
        <dbReference type="ARBA" id="ARBA00004651"/>
    </source>
</evidence>
<feature type="transmembrane region" description="Helical" evidence="7">
    <location>
        <begin position="34"/>
        <end position="55"/>
    </location>
</feature>
<protein>
    <submittedName>
        <fullName evidence="9">Trimeric intracellular cation channel family protein</fullName>
    </submittedName>
</protein>
<sequence length="217" mass="22892">MGLQESIIFTLEIVGTIAFAASGAMVGVRKSMDIFGVCVLGVLTAVGGGMTRDIIVGVIPPAVFQRPVYVAVAAVTSCLFFAGMYFGKISAQEKSHGIYEKIMLAMDTAGLGIFTVVGVSTGIRQGYGDNLFLLVFLGTITGVGGGLMRDIMAGVPPYIFVRHIYACASIAGAVACAFLSQKTDLVTAMAAGMAVVIVMRVLAAYYRWNLPRLKEKE</sequence>
<reference evidence="9" key="2">
    <citation type="submission" date="2021-04" db="EMBL/GenBank/DDBJ databases">
        <authorList>
            <person name="Gilroy R."/>
        </authorList>
    </citation>
    <scope>NUCLEOTIDE SEQUENCE</scope>
    <source>
        <strain evidence="9">ChiSjej2B20-11307</strain>
    </source>
</reference>
<evidence type="ECO:0000256" key="7">
    <source>
        <dbReference type="SAM" id="Phobius"/>
    </source>
</evidence>
<dbReference type="PANTHER" id="PTHR30506:SF3">
    <property type="entry name" value="UPF0126 INNER MEMBRANE PROTEIN YADS-RELATED"/>
    <property type="match status" value="1"/>
</dbReference>
<reference evidence="9" key="1">
    <citation type="journal article" date="2021" name="PeerJ">
        <title>Extensive microbial diversity within the chicken gut microbiome revealed by metagenomics and culture.</title>
        <authorList>
            <person name="Gilroy R."/>
            <person name="Ravi A."/>
            <person name="Getino M."/>
            <person name="Pursley I."/>
            <person name="Horton D.L."/>
            <person name="Alikhan N.F."/>
            <person name="Baker D."/>
            <person name="Gharbi K."/>
            <person name="Hall N."/>
            <person name="Watson M."/>
            <person name="Adriaenssens E.M."/>
            <person name="Foster-Nyarko E."/>
            <person name="Jarju S."/>
            <person name="Secka A."/>
            <person name="Antonio M."/>
            <person name="Oren A."/>
            <person name="Chaudhuri R.R."/>
            <person name="La Ragione R."/>
            <person name="Hildebrand F."/>
            <person name="Pallen M.J."/>
        </authorList>
    </citation>
    <scope>NUCLEOTIDE SEQUENCE</scope>
    <source>
        <strain evidence="9">ChiSjej2B20-11307</strain>
    </source>
</reference>
<feature type="transmembrane region" description="Helical" evidence="7">
    <location>
        <begin position="6"/>
        <end position="27"/>
    </location>
</feature>
<comment type="caution">
    <text evidence="9">The sequence shown here is derived from an EMBL/GenBank/DDBJ whole genome shotgun (WGS) entry which is preliminary data.</text>
</comment>
<feature type="transmembrane region" description="Helical" evidence="7">
    <location>
        <begin position="67"/>
        <end position="86"/>
    </location>
</feature>
<organism evidence="9 10">
    <name type="scientific">Candidatus Mediterraneibacter pullicola</name>
    <dbReference type="NCBI Taxonomy" id="2838682"/>
    <lineage>
        <taxon>Bacteria</taxon>
        <taxon>Bacillati</taxon>
        <taxon>Bacillota</taxon>
        <taxon>Clostridia</taxon>
        <taxon>Lachnospirales</taxon>
        <taxon>Lachnospiraceae</taxon>
        <taxon>Mediterraneibacter</taxon>
    </lineage>
</organism>
<dbReference type="Proteomes" id="UP000824223">
    <property type="component" value="Unassembled WGS sequence"/>
</dbReference>
<feature type="transmembrane region" description="Helical" evidence="7">
    <location>
        <begin position="186"/>
        <end position="206"/>
    </location>
</feature>
<feature type="domain" description="Glycine transporter" evidence="8">
    <location>
        <begin position="10"/>
        <end position="82"/>
    </location>
</feature>
<name>A0A9D2KL63_9FIRM</name>
<comment type="similarity">
    <text evidence="2">Belongs to the UPF0126 family.</text>
</comment>
<dbReference type="EMBL" id="DXAK01000043">
    <property type="protein sequence ID" value="HJA07143.1"/>
    <property type="molecule type" value="Genomic_DNA"/>
</dbReference>
<accession>A0A9D2KL63</accession>
<dbReference type="InterPro" id="IPR005115">
    <property type="entry name" value="Gly_transporter"/>
</dbReference>